<keyword evidence="3" id="KW-1185">Reference proteome</keyword>
<dbReference type="InterPro" id="IPR025323">
    <property type="entry name" value="DUF4229"/>
</dbReference>
<dbReference type="Pfam" id="PF14012">
    <property type="entry name" value="DUF4229"/>
    <property type="match status" value="1"/>
</dbReference>
<comment type="caution">
    <text evidence="2">The sequence shown here is derived from an EMBL/GenBank/DDBJ whole genome shotgun (WGS) entry which is preliminary data.</text>
</comment>
<feature type="transmembrane region" description="Helical" evidence="1">
    <location>
        <begin position="12"/>
        <end position="32"/>
    </location>
</feature>
<dbReference type="EMBL" id="JAVREN010000031">
    <property type="protein sequence ID" value="MDT0309119.1"/>
    <property type="molecule type" value="Genomic_DNA"/>
</dbReference>
<keyword evidence="1" id="KW-0472">Membrane</keyword>
<gene>
    <name evidence="2" type="ORF">RM780_19445</name>
</gene>
<dbReference type="Proteomes" id="UP001183388">
    <property type="component" value="Unassembled WGS sequence"/>
</dbReference>
<evidence type="ECO:0000313" key="2">
    <source>
        <dbReference type="EMBL" id="MDT0309119.1"/>
    </source>
</evidence>
<keyword evidence="1" id="KW-0812">Transmembrane</keyword>
<evidence type="ECO:0000256" key="1">
    <source>
        <dbReference type="SAM" id="Phobius"/>
    </source>
</evidence>
<accession>A0ABU2LC34</accession>
<protein>
    <submittedName>
        <fullName evidence="2">DUF4229 domain-containing protein</fullName>
    </submittedName>
</protein>
<keyword evidence="1" id="KW-1133">Transmembrane helix</keyword>
<sequence>MRTRNATLLYTGLRLAIFAASFVVIAVLAYVGVIPESVGTANPLWLMLLSIVVSAPISLVVLRGRREAMSRELAPRISRATDNARRRLNANRAMEDDAA</sequence>
<reference evidence="3" key="1">
    <citation type="submission" date="2023-07" db="EMBL/GenBank/DDBJ databases">
        <title>30 novel species of actinomycetes from the DSMZ collection.</title>
        <authorList>
            <person name="Nouioui I."/>
        </authorList>
    </citation>
    <scope>NUCLEOTIDE SEQUENCE [LARGE SCALE GENOMIC DNA]</scope>
    <source>
        <strain evidence="3">DSM 44917</strain>
    </source>
</reference>
<name>A0ABU2LC34_9ACTN</name>
<dbReference type="RefSeq" id="WP_311632075.1">
    <property type="nucleotide sequence ID" value="NZ_JAVREN010000031.1"/>
</dbReference>
<organism evidence="2 3">
    <name type="scientific">Streptomyces boetiae</name>
    <dbReference type="NCBI Taxonomy" id="3075541"/>
    <lineage>
        <taxon>Bacteria</taxon>
        <taxon>Bacillati</taxon>
        <taxon>Actinomycetota</taxon>
        <taxon>Actinomycetes</taxon>
        <taxon>Kitasatosporales</taxon>
        <taxon>Streptomycetaceae</taxon>
        <taxon>Streptomyces</taxon>
    </lineage>
</organism>
<evidence type="ECO:0000313" key="3">
    <source>
        <dbReference type="Proteomes" id="UP001183388"/>
    </source>
</evidence>
<proteinExistence type="predicted"/>
<feature type="transmembrane region" description="Helical" evidence="1">
    <location>
        <begin position="44"/>
        <end position="62"/>
    </location>
</feature>